<name>A0A3R9ZDY7_9CORY</name>
<keyword evidence="3" id="KW-1185">Reference proteome</keyword>
<feature type="domain" description="NADPH-dependent FMN reductase-like" evidence="1">
    <location>
        <begin position="50"/>
        <end position="196"/>
    </location>
</feature>
<gene>
    <name evidence="2" type="ORF">EAH68_08860</name>
</gene>
<dbReference type="InterPro" id="IPR050712">
    <property type="entry name" value="NAD(P)H-dep_reductase"/>
</dbReference>
<accession>A0A3R9ZDY7</accession>
<comment type="caution">
    <text evidence="2">The sequence shown here is derived from an EMBL/GenBank/DDBJ whole genome shotgun (WGS) entry which is preliminary data.</text>
</comment>
<dbReference type="InterPro" id="IPR005025">
    <property type="entry name" value="FMN_Rdtase-like_dom"/>
</dbReference>
<protein>
    <submittedName>
        <fullName evidence="2">NADPH-dependent oxidoreductase</fullName>
    </submittedName>
</protein>
<dbReference type="SUPFAM" id="SSF52218">
    <property type="entry name" value="Flavoproteins"/>
    <property type="match status" value="1"/>
</dbReference>
<sequence>MPPFNRVSGHTATCVRDRDTITAQNVDVSTRFGLMCACHQGSNEGDTPVMKIAVFVGSIRNGRHGRTVGQWALDQLQARGDGNTYELIDLIEQDLDQLTAAVPPIMAAGTYDEVKTTAWSGTISSYDGFIFVTPEYNASVPGTMKNAFDLLKVEWEGKPVGFLSYGGGGGVRAVNHWRDIVANVGMLPLEAQAALAFDDHFVDFQFAPNEQTVELLEAVAAELVQVGEKATVNA</sequence>
<dbReference type="PANTHER" id="PTHR30543:SF21">
    <property type="entry name" value="NAD(P)H-DEPENDENT FMN REDUCTASE LOT6"/>
    <property type="match status" value="1"/>
</dbReference>
<dbReference type="InterPro" id="IPR029039">
    <property type="entry name" value="Flavoprotein-like_sf"/>
</dbReference>
<evidence type="ECO:0000313" key="3">
    <source>
        <dbReference type="Proteomes" id="UP000274907"/>
    </source>
</evidence>
<evidence type="ECO:0000313" key="2">
    <source>
        <dbReference type="EMBL" id="RSZ62883.1"/>
    </source>
</evidence>
<dbReference type="GO" id="GO:0005829">
    <property type="term" value="C:cytosol"/>
    <property type="evidence" value="ECO:0007669"/>
    <property type="project" value="TreeGrafter"/>
</dbReference>
<evidence type="ECO:0000259" key="1">
    <source>
        <dbReference type="Pfam" id="PF03358"/>
    </source>
</evidence>
<dbReference type="Gene3D" id="3.40.50.360">
    <property type="match status" value="1"/>
</dbReference>
<reference evidence="2 3" key="1">
    <citation type="submission" date="2018-12" db="EMBL/GenBank/DDBJ databases">
        <title>YIM 101343 draft genome.</title>
        <authorList>
            <person name="Chen X."/>
        </authorList>
    </citation>
    <scope>NUCLEOTIDE SEQUENCE [LARGE SCALE GENOMIC DNA]</scope>
    <source>
        <strain evidence="2 3">YIM 101343</strain>
    </source>
</reference>
<dbReference type="GO" id="GO:0016491">
    <property type="term" value="F:oxidoreductase activity"/>
    <property type="evidence" value="ECO:0007669"/>
    <property type="project" value="InterPro"/>
</dbReference>
<dbReference type="Pfam" id="PF03358">
    <property type="entry name" value="FMN_red"/>
    <property type="match status" value="1"/>
</dbReference>
<dbReference type="PANTHER" id="PTHR30543">
    <property type="entry name" value="CHROMATE REDUCTASE"/>
    <property type="match status" value="1"/>
</dbReference>
<organism evidence="2 3">
    <name type="scientific">Corynebacterium hylobatis</name>
    <dbReference type="NCBI Taxonomy" id="1859290"/>
    <lineage>
        <taxon>Bacteria</taxon>
        <taxon>Bacillati</taxon>
        <taxon>Actinomycetota</taxon>
        <taxon>Actinomycetes</taxon>
        <taxon>Mycobacteriales</taxon>
        <taxon>Corynebacteriaceae</taxon>
        <taxon>Corynebacterium</taxon>
    </lineage>
</organism>
<dbReference type="AlphaFoldDB" id="A0A3R9ZDY7"/>
<dbReference type="GO" id="GO:0010181">
    <property type="term" value="F:FMN binding"/>
    <property type="evidence" value="ECO:0007669"/>
    <property type="project" value="TreeGrafter"/>
</dbReference>
<proteinExistence type="predicted"/>
<dbReference type="Proteomes" id="UP000274907">
    <property type="component" value="Unassembled WGS sequence"/>
</dbReference>
<dbReference type="OrthoDB" id="9812295at2"/>
<dbReference type="EMBL" id="RXHJ01000009">
    <property type="protein sequence ID" value="RSZ62883.1"/>
    <property type="molecule type" value="Genomic_DNA"/>
</dbReference>